<dbReference type="eggNOG" id="COG5578">
    <property type="taxonomic scope" value="Bacteria"/>
</dbReference>
<comment type="caution">
    <text evidence="2">The sequence shown here is derived from an EMBL/GenBank/DDBJ whole genome shotgun (WGS) entry which is preliminary data.</text>
</comment>
<protein>
    <submittedName>
        <fullName evidence="2">Putative integral membrane protein</fullName>
    </submittedName>
</protein>
<gene>
    <name evidence="2" type="ORF">BW34_01324</name>
</gene>
<evidence type="ECO:0000313" key="2">
    <source>
        <dbReference type="EMBL" id="EZP28344.1"/>
    </source>
</evidence>
<sequence length="204" mass="21702">MQIDPENRAVQGLSSFLEFVALNILFLLCCVPVVTIGAATSALLEVTRRYADEEGGRPVRDFLPTLVRNFLPATGLSLILLGASVALAFSGVFWLSAPEPLLTGLAALAFAASAYAVASFIHAMGLVAAYRAPFRQTLKNAVLLPSAEPLRTLALIVIPVTVVCLVIVFPPTIFLVATIGFSVGAYGCAFLFRSIYRRRSGTPA</sequence>
<dbReference type="InterPro" id="IPR006938">
    <property type="entry name" value="DUF624"/>
</dbReference>
<feature type="transmembrane region" description="Helical" evidence="1">
    <location>
        <begin position="174"/>
        <end position="192"/>
    </location>
</feature>
<keyword evidence="3" id="KW-1185">Reference proteome</keyword>
<feature type="transmembrane region" description="Helical" evidence="1">
    <location>
        <begin position="150"/>
        <end position="168"/>
    </location>
</feature>
<organism evidence="2 3">
    <name type="scientific">Microbacterium oleivorans</name>
    <dbReference type="NCBI Taxonomy" id="273677"/>
    <lineage>
        <taxon>Bacteria</taxon>
        <taxon>Bacillati</taxon>
        <taxon>Actinomycetota</taxon>
        <taxon>Actinomycetes</taxon>
        <taxon>Micrococcales</taxon>
        <taxon>Microbacteriaceae</taxon>
        <taxon>Microbacterium</taxon>
    </lineage>
</organism>
<dbReference type="RefSeq" id="WP_036310573.1">
    <property type="nucleotide sequence ID" value="NZ_JFYO01000004.1"/>
</dbReference>
<dbReference type="OrthoDB" id="9814991at2"/>
<keyword evidence="1" id="KW-1133">Transmembrane helix</keyword>
<feature type="transmembrane region" description="Helical" evidence="1">
    <location>
        <begin position="101"/>
        <end position="129"/>
    </location>
</feature>
<accession>A0A031FU20</accession>
<feature type="transmembrane region" description="Helical" evidence="1">
    <location>
        <begin position="70"/>
        <end position="95"/>
    </location>
</feature>
<proteinExistence type="predicted"/>
<dbReference type="AlphaFoldDB" id="A0A031FU20"/>
<keyword evidence="1" id="KW-0812">Transmembrane</keyword>
<keyword evidence="1" id="KW-0472">Membrane</keyword>
<reference evidence="2 3" key="1">
    <citation type="submission" date="2014-03" db="EMBL/GenBank/DDBJ databases">
        <title>Draft Genome Sequences of 13 Willow Endophytes.</title>
        <authorList>
            <person name="Gan H.Y."/>
            <person name="Gan H.M."/>
            <person name="Savka M.A."/>
            <person name="Hudson A.O."/>
        </authorList>
    </citation>
    <scope>NUCLEOTIDE SEQUENCE [LARGE SCALE GENOMIC DNA]</scope>
    <source>
        <strain evidence="2 3">RIT293</strain>
    </source>
</reference>
<feature type="transmembrane region" description="Helical" evidence="1">
    <location>
        <begin position="20"/>
        <end position="44"/>
    </location>
</feature>
<evidence type="ECO:0000313" key="3">
    <source>
        <dbReference type="Proteomes" id="UP000024001"/>
    </source>
</evidence>
<evidence type="ECO:0000256" key="1">
    <source>
        <dbReference type="SAM" id="Phobius"/>
    </source>
</evidence>
<dbReference type="Proteomes" id="UP000024001">
    <property type="component" value="Unassembled WGS sequence"/>
</dbReference>
<name>A0A031FU20_9MICO</name>
<dbReference type="EMBL" id="JFYO01000004">
    <property type="protein sequence ID" value="EZP28344.1"/>
    <property type="molecule type" value="Genomic_DNA"/>
</dbReference>
<dbReference type="Pfam" id="PF04854">
    <property type="entry name" value="DUF624"/>
    <property type="match status" value="1"/>
</dbReference>
<dbReference type="PATRIC" id="fig|273677.3.peg.1304"/>